<accession>A0A517QKU8</accession>
<protein>
    <recommendedName>
        <fullName evidence="4">Carboxypeptidase regulatory-like domain-containing protein</fullName>
    </recommendedName>
</protein>
<keyword evidence="3" id="KW-1185">Reference proteome</keyword>
<gene>
    <name evidence="2" type="ORF">Mal48_14910</name>
</gene>
<organism evidence="2 3">
    <name type="scientific">Thalassoglobus polymorphus</name>
    <dbReference type="NCBI Taxonomy" id="2527994"/>
    <lineage>
        <taxon>Bacteria</taxon>
        <taxon>Pseudomonadati</taxon>
        <taxon>Planctomycetota</taxon>
        <taxon>Planctomycetia</taxon>
        <taxon>Planctomycetales</taxon>
        <taxon>Planctomycetaceae</taxon>
        <taxon>Thalassoglobus</taxon>
    </lineage>
</organism>
<feature type="compositionally biased region" description="Polar residues" evidence="1">
    <location>
        <begin position="116"/>
        <end position="126"/>
    </location>
</feature>
<evidence type="ECO:0000256" key="1">
    <source>
        <dbReference type="SAM" id="MobiDB-lite"/>
    </source>
</evidence>
<dbReference type="PROSITE" id="PS51257">
    <property type="entry name" value="PROKAR_LIPOPROTEIN"/>
    <property type="match status" value="1"/>
</dbReference>
<evidence type="ECO:0000313" key="3">
    <source>
        <dbReference type="Proteomes" id="UP000315724"/>
    </source>
</evidence>
<feature type="compositionally biased region" description="Basic and acidic residues" evidence="1">
    <location>
        <begin position="102"/>
        <end position="114"/>
    </location>
</feature>
<dbReference type="AlphaFoldDB" id="A0A517QKU8"/>
<name>A0A517QKU8_9PLAN</name>
<evidence type="ECO:0008006" key="4">
    <source>
        <dbReference type="Google" id="ProtNLM"/>
    </source>
</evidence>
<reference evidence="2 3" key="1">
    <citation type="submission" date="2019-02" db="EMBL/GenBank/DDBJ databases">
        <title>Deep-cultivation of Planctomycetes and their phenomic and genomic characterization uncovers novel biology.</title>
        <authorList>
            <person name="Wiegand S."/>
            <person name="Jogler M."/>
            <person name="Boedeker C."/>
            <person name="Pinto D."/>
            <person name="Vollmers J."/>
            <person name="Rivas-Marin E."/>
            <person name="Kohn T."/>
            <person name="Peeters S.H."/>
            <person name="Heuer A."/>
            <person name="Rast P."/>
            <person name="Oberbeckmann S."/>
            <person name="Bunk B."/>
            <person name="Jeske O."/>
            <person name="Meyerdierks A."/>
            <person name="Storesund J.E."/>
            <person name="Kallscheuer N."/>
            <person name="Luecker S."/>
            <person name="Lage O.M."/>
            <person name="Pohl T."/>
            <person name="Merkel B.J."/>
            <person name="Hornburger P."/>
            <person name="Mueller R.-W."/>
            <person name="Bruemmer F."/>
            <person name="Labrenz M."/>
            <person name="Spormann A.M."/>
            <person name="Op den Camp H."/>
            <person name="Overmann J."/>
            <person name="Amann R."/>
            <person name="Jetten M.S.M."/>
            <person name="Mascher T."/>
            <person name="Medema M.H."/>
            <person name="Devos D.P."/>
            <person name="Kaster A.-K."/>
            <person name="Ovreas L."/>
            <person name="Rohde M."/>
            <person name="Galperin M.Y."/>
            <person name="Jogler C."/>
        </authorList>
    </citation>
    <scope>NUCLEOTIDE SEQUENCE [LARGE SCALE GENOMIC DNA]</scope>
    <source>
        <strain evidence="2 3">Mal48</strain>
    </source>
</reference>
<dbReference type="KEGG" id="tpol:Mal48_14910"/>
<dbReference type="Proteomes" id="UP000315724">
    <property type="component" value="Chromosome"/>
</dbReference>
<sequence length="142" mass="14587">MPYLSRKLGFTLVVLLNLCLIAGCGGGGDKAPSGRVSGSVKLNGEPVFPGKITLTSATIGAAGSADLTSDGEFTFEGPLPVGQYKVYLTSAGLGDSPPSENPKADANKGLKDVPQKYQSETTTDLTATIEEGKNTIPLELSP</sequence>
<dbReference type="RefSeq" id="WP_145197392.1">
    <property type="nucleotide sequence ID" value="NZ_CP036267.1"/>
</dbReference>
<proteinExistence type="predicted"/>
<feature type="region of interest" description="Disordered" evidence="1">
    <location>
        <begin position="91"/>
        <end position="142"/>
    </location>
</feature>
<evidence type="ECO:0000313" key="2">
    <source>
        <dbReference type="EMBL" id="QDT32248.1"/>
    </source>
</evidence>
<dbReference type="EMBL" id="CP036267">
    <property type="protein sequence ID" value="QDT32248.1"/>
    <property type="molecule type" value="Genomic_DNA"/>
</dbReference>
<dbReference type="OrthoDB" id="273481at2"/>